<dbReference type="Proteomes" id="UP000620591">
    <property type="component" value="Unassembled WGS sequence"/>
</dbReference>
<dbReference type="Pfam" id="PF01168">
    <property type="entry name" value="Ala_racemase_N"/>
    <property type="match status" value="1"/>
</dbReference>
<dbReference type="Proteomes" id="UP000515871">
    <property type="component" value="Chromosome"/>
</dbReference>
<evidence type="ECO:0000313" key="4">
    <source>
        <dbReference type="Proteomes" id="UP000515871"/>
    </source>
</evidence>
<feature type="domain" description="Alanine racemase N-terminal" evidence="1">
    <location>
        <begin position="32"/>
        <end position="215"/>
    </location>
</feature>
<keyword evidence="4" id="KW-1185">Reference proteome</keyword>
<proteinExistence type="predicted"/>
<dbReference type="AlphaFoldDB" id="A0A8I0ETF0"/>
<protein>
    <submittedName>
        <fullName evidence="2">Amino acid deaminase/aldolase</fullName>
    </submittedName>
</protein>
<dbReference type="CDD" id="cd06813">
    <property type="entry name" value="PLPDE_III_DSD_D-TA_like_2"/>
    <property type="match status" value="1"/>
</dbReference>
<evidence type="ECO:0000313" key="5">
    <source>
        <dbReference type="Proteomes" id="UP000620591"/>
    </source>
</evidence>
<name>A0A8I0ETF0_9ACTN</name>
<dbReference type="EMBL" id="JACTVM010000002">
    <property type="protein sequence ID" value="MBC9226111.1"/>
    <property type="molecule type" value="Genomic_DNA"/>
</dbReference>
<dbReference type="PANTHER" id="PTHR28004">
    <property type="entry name" value="ZGC:162816-RELATED"/>
    <property type="match status" value="1"/>
</dbReference>
<dbReference type="GO" id="GO:0008721">
    <property type="term" value="F:D-serine ammonia-lyase activity"/>
    <property type="evidence" value="ECO:0007669"/>
    <property type="project" value="TreeGrafter"/>
</dbReference>
<organism evidence="2 5">
    <name type="scientific">Aeromicrobium senzhongii</name>
    <dbReference type="NCBI Taxonomy" id="2663859"/>
    <lineage>
        <taxon>Bacteria</taxon>
        <taxon>Bacillati</taxon>
        <taxon>Actinomycetota</taxon>
        <taxon>Actinomycetes</taxon>
        <taxon>Propionibacteriales</taxon>
        <taxon>Nocardioidaceae</taxon>
        <taxon>Aeromicrobium</taxon>
    </lineage>
</organism>
<evidence type="ECO:0000313" key="2">
    <source>
        <dbReference type="EMBL" id="MBC9226111.1"/>
    </source>
</evidence>
<evidence type="ECO:0000259" key="1">
    <source>
        <dbReference type="Pfam" id="PF01168"/>
    </source>
</evidence>
<accession>A0A8I0ETF0</accession>
<sequence length="397" mass="43016">MHTGPVAPPSLTPPYPRLLRATNLLDTPFAVIDEEALWANASDLVRRANGVPIRLATKSIRVRTIIKNALTLDGFRGVMTYSLAESVWLADHGVDDILLAYPSVEREAYADLVSDERRLASITVMVDSLEALDLIDAYTGPGHPPIRVCLDVDASLRMFGAHLGAHRSPVHTTREAKRIAAEISERPGFDLVGLMFYDAQIAGLPDSGAAVRMVKRRSAGELRRRRRRIVKAVSNMTDLQIVNAGGTGSLDVWRGDSSITELAAGSGLFVPTLFDGYRSFTPRPSAFFALSVVRKPSRDAVTCFGGGYIASGPPGDSRVPTPVWPEGLELYSAEGAGEVQTPLHGKVARSLTIGDRVLFRHAKAGEMCERFDRVALVDQAGHATMIPTYRGEGKNFG</sequence>
<reference evidence="2" key="1">
    <citation type="submission" date="2020-09" db="EMBL/GenBank/DDBJ databases">
        <title>Novel species in genus Aeromicrobium.</title>
        <authorList>
            <person name="Zhang G."/>
        </authorList>
    </citation>
    <scope>NUCLEOTIDE SEQUENCE</scope>
    <source>
        <strain evidence="3">Zg-629</strain>
        <strain evidence="4">zg-629</strain>
        <strain evidence="2">Zg-636</strain>
    </source>
</reference>
<dbReference type="PANTHER" id="PTHR28004:SF2">
    <property type="entry name" value="D-SERINE DEHYDRATASE"/>
    <property type="match status" value="1"/>
</dbReference>
<evidence type="ECO:0000313" key="3">
    <source>
        <dbReference type="EMBL" id="QNL94051.1"/>
    </source>
</evidence>
<dbReference type="SUPFAM" id="SSF51419">
    <property type="entry name" value="PLP-binding barrel"/>
    <property type="match status" value="1"/>
</dbReference>
<dbReference type="GO" id="GO:0036088">
    <property type="term" value="P:D-serine catabolic process"/>
    <property type="evidence" value="ECO:0007669"/>
    <property type="project" value="TreeGrafter"/>
</dbReference>
<dbReference type="Gene3D" id="3.20.20.10">
    <property type="entry name" value="Alanine racemase"/>
    <property type="match status" value="1"/>
</dbReference>
<gene>
    <name evidence="3" type="ORF">H9L21_13290</name>
    <name evidence="2" type="ORF">IBG24_07275</name>
</gene>
<dbReference type="InterPro" id="IPR001608">
    <property type="entry name" value="Ala_racemase_N"/>
</dbReference>
<dbReference type="InterPro" id="IPR029066">
    <property type="entry name" value="PLP-binding_barrel"/>
</dbReference>
<dbReference type="EMBL" id="CP060587">
    <property type="protein sequence ID" value="QNL94051.1"/>
    <property type="molecule type" value="Genomic_DNA"/>
</dbReference>
<dbReference type="InterPro" id="IPR051466">
    <property type="entry name" value="D-amino_acid_metab_enzyme"/>
</dbReference>